<sequence>MVFHTDTLAGRRFDKIVLLIILASLVTVILDSIDEVHQS</sequence>
<accession>A0AAD2W5V5</accession>
<feature type="transmembrane region" description="Helical" evidence="1">
    <location>
        <begin position="16"/>
        <end position="33"/>
    </location>
</feature>
<organism evidence="2 3">
    <name type="scientific">Pseudomonas putida TRO1</name>
    <dbReference type="NCBI Taxonomy" id="1227924"/>
    <lineage>
        <taxon>Bacteria</taxon>
        <taxon>Pseudomonadati</taxon>
        <taxon>Pseudomonadota</taxon>
        <taxon>Gammaproteobacteria</taxon>
        <taxon>Pseudomonadales</taxon>
        <taxon>Pseudomonadaceae</taxon>
        <taxon>Pseudomonas</taxon>
    </lineage>
</organism>
<keyword evidence="1" id="KW-0472">Membrane</keyword>
<reference evidence="2 3" key="1">
    <citation type="submission" date="2013-02" db="EMBL/GenBank/DDBJ databases">
        <title>Insights into the proteome of triclosan-resistant Pseudomonas putida TRO1, isolated from activated sludge.</title>
        <authorList>
            <person name="Lolas I.B."/>
            <person name="Almeida B."/>
            <person name="Starnawski P.M."/>
            <person name="Soenderkaer M."/>
            <person name="Nielsen K.L."/>
            <person name="Nielsen J.L."/>
        </authorList>
    </citation>
    <scope>NUCLEOTIDE SEQUENCE [LARGE SCALE GENOMIC DNA]</scope>
    <source>
        <strain evidence="2 3">TRO1</strain>
    </source>
</reference>
<dbReference type="Proteomes" id="UP000013237">
    <property type="component" value="Unassembled WGS sequence"/>
</dbReference>
<proteinExistence type="predicted"/>
<protein>
    <submittedName>
        <fullName evidence="2">Ion transport protein</fullName>
    </submittedName>
</protein>
<evidence type="ECO:0000313" key="3">
    <source>
        <dbReference type="Proteomes" id="UP000013237"/>
    </source>
</evidence>
<evidence type="ECO:0000256" key="1">
    <source>
        <dbReference type="SAM" id="Phobius"/>
    </source>
</evidence>
<comment type="caution">
    <text evidence="2">The sequence shown here is derived from an EMBL/GenBank/DDBJ whole genome shotgun (WGS) entry which is preliminary data.</text>
</comment>
<name>A0AAD2W5V5_PSEPU</name>
<keyword evidence="1" id="KW-1133">Transmembrane helix</keyword>
<gene>
    <name evidence="2" type="ORF">C206_24754</name>
</gene>
<dbReference type="AlphaFoldDB" id="A0AAD2W5V5"/>
<keyword evidence="1" id="KW-0812">Transmembrane</keyword>
<evidence type="ECO:0000313" key="2">
    <source>
        <dbReference type="EMBL" id="ENY74933.1"/>
    </source>
</evidence>
<dbReference type="EMBL" id="APBQ01000153">
    <property type="protein sequence ID" value="ENY74933.1"/>
    <property type="molecule type" value="Genomic_DNA"/>
</dbReference>